<keyword evidence="1 3" id="KW-0560">Oxidoreductase</keyword>
<dbReference type="InterPro" id="IPR050564">
    <property type="entry name" value="F420-G6PD/mer"/>
</dbReference>
<dbReference type="EMBL" id="JBHSDU010000015">
    <property type="protein sequence ID" value="MFC4314688.1"/>
    <property type="molecule type" value="Genomic_DNA"/>
</dbReference>
<keyword evidence="4" id="KW-1185">Reference proteome</keyword>
<evidence type="ECO:0000313" key="3">
    <source>
        <dbReference type="EMBL" id="MFC4314688.1"/>
    </source>
</evidence>
<dbReference type="InterPro" id="IPR036661">
    <property type="entry name" value="Luciferase-like_sf"/>
</dbReference>
<dbReference type="CDD" id="cd01097">
    <property type="entry name" value="Tetrahydromethanopterin_reductase"/>
    <property type="match status" value="1"/>
</dbReference>
<evidence type="ECO:0000313" key="4">
    <source>
        <dbReference type="Proteomes" id="UP001595904"/>
    </source>
</evidence>
<gene>
    <name evidence="3" type="ORF">ACFPN2_36820</name>
</gene>
<organism evidence="3 4">
    <name type="scientific">Steroidobacter flavus</name>
    <dbReference type="NCBI Taxonomy" id="1842136"/>
    <lineage>
        <taxon>Bacteria</taxon>
        <taxon>Pseudomonadati</taxon>
        <taxon>Pseudomonadota</taxon>
        <taxon>Gammaproteobacteria</taxon>
        <taxon>Steroidobacterales</taxon>
        <taxon>Steroidobacteraceae</taxon>
        <taxon>Steroidobacter</taxon>
    </lineage>
</organism>
<dbReference type="Proteomes" id="UP001595904">
    <property type="component" value="Unassembled WGS sequence"/>
</dbReference>
<dbReference type="Pfam" id="PF00296">
    <property type="entry name" value="Bac_luciferase"/>
    <property type="match status" value="1"/>
</dbReference>
<comment type="caution">
    <text evidence="3">The sequence shown here is derived from an EMBL/GenBank/DDBJ whole genome shotgun (WGS) entry which is preliminary data.</text>
</comment>
<dbReference type="InterPro" id="IPR011251">
    <property type="entry name" value="Luciferase-like_dom"/>
</dbReference>
<dbReference type="PANTHER" id="PTHR43244">
    <property type="match status" value="1"/>
</dbReference>
<sequence>MTTFSMTVTGSLPMRDYVPIAQQAEQYGFDEIHVSDDLIMRPAWPILTLMATHTTRVKLGPFIVTPQVANPVYHAANLAALDELSNGRMVCGLGRGGFNQMLGVAKAVKPVRALKEAYLLMEHVLAAKTEHFDGEFFQATADLKFQFPAPRRIPIFIGTWGPQMARMAGGVASGIKADCIGSGAYLSKLRTEMLAGAIEADRDPSSVKLIVGPLSSIAEDRASAEDCIRGMLALIQPFLAPMTTEAGLDPEAIDAAYRAYVSGDLVRAKALVPQKAIRAFTLTGTPRDVIEQVEELIAAGADHVSFGTPTGPDPARAMHLVGTQILPHFRRN</sequence>
<protein>
    <submittedName>
        <fullName evidence="3">LLM class flavin-dependent oxidoreductase</fullName>
        <ecNumber evidence="3">1.-.-.-</ecNumber>
    </submittedName>
</protein>
<dbReference type="GO" id="GO:0016491">
    <property type="term" value="F:oxidoreductase activity"/>
    <property type="evidence" value="ECO:0007669"/>
    <property type="project" value="UniProtKB-KW"/>
</dbReference>
<accession>A0ABV8T6S7</accession>
<dbReference type="Gene3D" id="3.20.20.30">
    <property type="entry name" value="Luciferase-like domain"/>
    <property type="match status" value="1"/>
</dbReference>
<proteinExistence type="predicted"/>
<reference evidence="4" key="1">
    <citation type="journal article" date="2019" name="Int. J. Syst. Evol. Microbiol.">
        <title>The Global Catalogue of Microorganisms (GCM) 10K type strain sequencing project: providing services to taxonomists for standard genome sequencing and annotation.</title>
        <authorList>
            <consortium name="The Broad Institute Genomics Platform"/>
            <consortium name="The Broad Institute Genome Sequencing Center for Infectious Disease"/>
            <person name="Wu L."/>
            <person name="Ma J."/>
        </authorList>
    </citation>
    <scope>NUCLEOTIDE SEQUENCE [LARGE SCALE GENOMIC DNA]</scope>
    <source>
        <strain evidence="4">CGMCC 1.10759</strain>
    </source>
</reference>
<evidence type="ECO:0000259" key="2">
    <source>
        <dbReference type="Pfam" id="PF00296"/>
    </source>
</evidence>
<feature type="domain" description="Luciferase-like" evidence="2">
    <location>
        <begin position="6"/>
        <end position="303"/>
    </location>
</feature>
<dbReference type="EC" id="1.-.-.-" evidence="3"/>
<name>A0ABV8T6S7_9GAMM</name>
<dbReference type="RefSeq" id="WP_380606069.1">
    <property type="nucleotide sequence ID" value="NZ_JBHSDU010000015.1"/>
</dbReference>
<dbReference type="PANTHER" id="PTHR43244:SF1">
    <property type="entry name" value="5,10-METHYLENETETRAHYDROMETHANOPTERIN REDUCTASE"/>
    <property type="match status" value="1"/>
</dbReference>
<evidence type="ECO:0000256" key="1">
    <source>
        <dbReference type="ARBA" id="ARBA00023002"/>
    </source>
</evidence>
<dbReference type="SUPFAM" id="SSF51679">
    <property type="entry name" value="Bacterial luciferase-like"/>
    <property type="match status" value="1"/>
</dbReference>